<name>A0A072NRT5_SCHAZ</name>
<gene>
    <name evidence="1" type="ORF">M670_00162</name>
</gene>
<accession>A0A072NRT5</accession>
<protein>
    <submittedName>
        <fullName evidence="1">Uncharacterized protein</fullName>
    </submittedName>
</protein>
<dbReference type="Proteomes" id="UP000027936">
    <property type="component" value="Unassembled WGS sequence"/>
</dbReference>
<dbReference type="OrthoDB" id="2880076at2"/>
<evidence type="ECO:0000313" key="1">
    <source>
        <dbReference type="EMBL" id="KEF40146.1"/>
    </source>
</evidence>
<proteinExistence type="predicted"/>
<sequence>MTTVRELYEDSIHYGEKVLAHYILHLLQEGHVSLNDDASLIDFSLVDQKKVTEMIQKNQLGFSDIKVFSLKWDDKTFAFIFAANEEEAKKHFEQQLGSKPLNCFEYPLDFPMSRGNEFLSFRDMKKEYSTFPAIAGFYERDENYGPR</sequence>
<organism evidence="1 2">
    <name type="scientific">Schinkia azotoformans MEV2011</name>
    <dbReference type="NCBI Taxonomy" id="1348973"/>
    <lineage>
        <taxon>Bacteria</taxon>
        <taxon>Bacillati</taxon>
        <taxon>Bacillota</taxon>
        <taxon>Bacilli</taxon>
        <taxon>Bacillales</taxon>
        <taxon>Bacillaceae</taxon>
        <taxon>Calidifontibacillus/Schinkia group</taxon>
        <taxon>Schinkia</taxon>
    </lineage>
</organism>
<dbReference type="PATRIC" id="fig|1348973.3.peg.157"/>
<comment type="caution">
    <text evidence="1">The sequence shown here is derived from an EMBL/GenBank/DDBJ whole genome shotgun (WGS) entry which is preliminary data.</text>
</comment>
<evidence type="ECO:0000313" key="2">
    <source>
        <dbReference type="Proteomes" id="UP000027936"/>
    </source>
</evidence>
<reference evidence="1 2" key="1">
    <citation type="submission" date="2014-04" db="EMBL/GenBank/DDBJ databases">
        <title>Draft genome sequence of Bacillus azotoformans MEV2011, a (co-) denitrifying strain unable to grow in the presence of oxygen.</title>
        <authorList>
            <person name="Nielsen M."/>
            <person name="Schreiber L."/>
            <person name="Finster K."/>
            <person name="Schramm A."/>
        </authorList>
    </citation>
    <scope>NUCLEOTIDE SEQUENCE [LARGE SCALE GENOMIC DNA]</scope>
    <source>
        <strain evidence="1 2">MEV2011</strain>
    </source>
</reference>
<dbReference type="RefSeq" id="WP_035192482.1">
    <property type="nucleotide sequence ID" value="NZ_JJRY01000001.1"/>
</dbReference>
<dbReference type="EMBL" id="JJRY01000001">
    <property type="protein sequence ID" value="KEF40146.1"/>
    <property type="molecule type" value="Genomic_DNA"/>
</dbReference>
<dbReference type="AlphaFoldDB" id="A0A072NRT5"/>